<proteinExistence type="predicted"/>
<organism evidence="1 2">
    <name type="scientific">Lactuca saligna</name>
    <name type="common">Willowleaf lettuce</name>
    <dbReference type="NCBI Taxonomy" id="75948"/>
    <lineage>
        <taxon>Eukaryota</taxon>
        <taxon>Viridiplantae</taxon>
        <taxon>Streptophyta</taxon>
        <taxon>Embryophyta</taxon>
        <taxon>Tracheophyta</taxon>
        <taxon>Spermatophyta</taxon>
        <taxon>Magnoliopsida</taxon>
        <taxon>eudicotyledons</taxon>
        <taxon>Gunneridae</taxon>
        <taxon>Pentapetalae</taxon>
        <taxon>asterids</taxon>
        <taxon>campanulids</taxon>
        <taxon>Asterales</taxon>
        <taxon>Asteraceae</taxon>
        <taxon>Cichorioideae</taxon>
        <taxon>Cichorieae</taxon>
        <taxon>Lactucinae</taxon>
        <taxon>Lactuca</taxon>
    </lineage>
</organism>
<evidence type="ECO:0000313" key="1">
    <source>
        <dbReference type="EMBL" id="CAI9293431.1"/>
    </source>
</evidence>
<name>A0AA35ZJS4_LACSI</name>
<accession>A0AA35ZJS4</accession>
<dbReference type="AlphaFoldDB" id="A0AA35ZJS4"/>
<reference evidence="1" key="1">
    <citation type="submission" date="2023-04" db="EMBL/GenBank/DDBJ databases">
        <authorList>
            <person name="Vijverberg K."/>
            <person name="Xiong W."/>
            <person name="Schranz E."/>
        </authorList>
    </citation>
    <scope>NUCLEOTIDE SEQUENCE</scope>
</reference>
<dbReference type="Proteomes" id="UP001177003">
    <property type="component" value="Chromosome 7"/>
</dbReference>
<evidence type="ECO:0000313" key="2">
    <source>
        <dbReference type="Proteomes" id="UP001177003"/>
    </source>
</evidence>
<sequence length="119" mass="13021">MPCKRKEANPSVDVGFGDTEVEKTLSLEVINECTDDSINISPLKHVSKDIRLHECPINSKPILTNTINIATRLTTSFVPPEGSIEVSHIQSDAIVNSTIAPSSTRVTTFPTDVAKKDFR</sequence>
<keyword evidence="2" id="KW-1185">Reference proteome</keyword>
<gene>
    <name evidence="1" type="ORF">LSALG_LOCUS32454</name>
</gene>
<protein>
    <submittedName>
        <fullName evidence="1">Uncharacterized protein</fullName>
    </submittedName>
</protein>
<dbReference type="EMBL" id="OX465083">
    <property type="protein sequence ID" value="CAI9293431.1"/>
    <property type="molecule type" value="Genomic_DNA"/>
</dbReference>